<keyword evidence="2" id="KW-1185">Reference proteome</keyword>
<evidence type="ECO:0000313" key="1">
    <source>
        <dbReference type="EMBL" id="KAL3513180.1"/>
    </source>
</evidence>
<name>A0ABD2Z4B8_9GENT</name>
<dbReference type="AlphaFoldDB" id="A0ABD2Z4B8"/>
<comment type="caution">
    <text evidence="1">The sequence shown here is derived from an EMBL/GenBank/DDBJ whole genome shotgun (WGS) entry which is preliminary data.</text>
</comment>
<dbReference type="Proteomes" id="UP001630127">
    <property type="component" value="Unassembled WGS sequence"/>
</dbReference>
<proteinExistence type="predicted"/>
<evidence type="ECO:0000313" key="2">
    <source>
        <dbReference type="Proteomes" id="UP001630127"/>
    </source>
</evidence>
<sequence length="153" mass="16974">MAKGSSLGKARICVDLTKPRIGRVFVSNGERRRWQSTKYEDILEYCFFCHKVGHSDSKCLIINPSSKNGDSVIPNPDLADGLNATTNYTNNTDEAIVAKKLISIQVKKLQWVPKLTKKHFDVSEHRSNKVSNPSTLGLSIVAKALISTFALQI</sequence>
<protein>
    <submittedName>
        <fullName evidence="1">Uncharacterized protein</fullName>
    </submittedName>
</protein>
<gene>
    <name evidence="1" type="ORF">ACH5RR_025897</name>
</gene>
<organism evidence="1 2">
    <name type="scientific">Cinchona calisaya</name>
    <dbReference type="NCBI Taxonomy" id="153742"/>
    <lineage>
        <taxon>Eukaryota</taxon>
        <taxon>Viridiplantae</taxon>
        <taxon>Streptophyta</taxon>
        <taxon>Embryophyta</taxon>
        <taxon>Tracheophyta</taxon>
        <taxon>Spermatophyta</taxon>
        <taxon>Magnoliopsida</taxon>
        <taxon>eudicotyledons</taxon>
        <taxon>Gunneridae</taxon>
        <taxon>Pentapetalae</taxon>
        <taxon>asterids</taxon>
        <taxon>lamiids</taxon>
        <taxon>Gentianales</taxon>
        <taxon>Rubiaceae</taxon>
        <taxon>Cinchonoideae</taxon>
        <taxon>Cinchoneae</taxon>
        <taxon>Cinchona</taxon>
    </lineage>
</organism>
<accession>A0ABD2Z4B8</accession>
<reference evidence="1 2" key="1">
    <citation type="submission" date="2024-11" db="EMBL/GenBank/DDBJ databases">
        <title>A near-complete genome assembly of Cinchona calisaya.</title>
        <authorList>
            <person name="Lian D.C."/>
            <person name="Zhao X.W."/>
            <person name="Wei L."/>
        </authorList>
    </citation>
    <scope>NUCLEOTIDE SEQUENCE [LARGE SCALE GENOMIC DNA]</scope>
    <source>
        <tissue evidence="1">Nenye</tissue>
    </source>
</reference>
<dbReference type="EMBL" id="JBJUIK010000011">
    <property type="protein sequence ID" value="KAL3513180.1"/>
    <property type="molecule type" value="Genomic_DNA"/>
</dbReference>